<dbReference type="KEGG" id="cari:FNU76_18070"/>
<evidence type="ECO:0000259" key="9">
    <source>
        <dbReference type="SMART" id="SM01351"/>
    </source>
</evidence>
<keyword evidence="7" id="KW-0482">Metalloprotease</keyword>
<evidence type="ECO:0000313" key="10">
    <source>
        <dbReference type="EMBL" id="QDQ28098.1"/>
    </source>
</evidence>
<evidence type="ECO:0000256" key="2">
    <source>
        <dbReference type="ARBA" id="ARBA00010279"/>
    </source>
</evidence>
<name>A0A516SJ77_9NEIS</name>
<evidence type="ECO:0000256" key="6">
    <source>
        <dbReference type="ARBA" id="ARBA00022833"/>
    </source>
</evidence>
<dbReference type="GO" id="GO:0046872">
    <property type="term" value="F:metal ion binding"/>
    <property type="evidence" value="ECO:0007669"/>
    <property type="project" value="UniProtKB-KW"/>
</dbReference>
<dbReference type="PANTHER" id="PTHR37016">
    <property type="match status" value="1"/>
</dbReference>
<evidence type="ECO:0000256" key="4">
    <source>
        <dbReference type="ARBA" id="ARBA00022723"/>
    </source>
</evidence>
<feature type="chain" id="PRO_5021953353" evidence="8">
    <location>
        <begin position="24"/>
        <end position="373"/>
    </location>
</feature>
<dbReference type="EMBL" id="CP041730">
    <property type="protein sequence ID" value="QDQ28098.1"/>
    <property type="molecule type" value="Genomic_DNA"/>
</dbReference>
<keyword evidence="11" id="KW-1185">Reference proteome</keyword>
<dbReference type="Gene3D" id="3.40.390.10">
    <property type="entry name" value="Collagenase (Catalytic Domain)"/>
    <property type="match status" value="1"/>
</dbReference>
<comment type="similarity">
    <text evidence="2">Belongs to the peptidase M35 family.</text>
</comment>
<dbReference type="Proteomes" id="UP000317550">
    <property type="component" value="Chromosome"/>
</dbReference>
<dbReference type="SMART" id="SM01351">
    <property type="entry name" value="Aspzincin_M35"/>
    <property type="match status" value="1"/>
</dbReference>
<evidence type="ECO:0000256" key="5">
    <source>
        <dbReference type="ARBA" id="ARBA00022801"/>
    </source>
</evidence>
<organism evidence="10 11">
    <name type="scientific">Chitinimonas arctica</name>
    <dbReference type="NCBI Taxonomy" id="2594795"/>
    <lineage>
        <taxon>Bacteria</taxon>
        <taxon>Pseudomonadati</taxon>
        <taxon>Pseudomonadota</taxon>
        <taxon>Betaproteobacteria</taxon>
        <taxon>Neisseriales</taxon>
        <taxon>Chitinibacteraceae</taxon>
        <taxon>Chitinimonas</taxon>
    </lineage>
</organism>
<evidence type="ECO:0000313" key="11">
    <source>
        <dbReference type="Proteomes" id="UP000317550"/>
    </source>
</evidence>
<keyword evidence="4" id="KW-0479">Metal-binding</keyword>
<feature type="domain" description="Lysine-specific metallo-endopeptidase" evidence="9">
    <location>
        <begin position="234"/>
        <end position="367"/>
    </location>
</feature>
<evidence type="ECO:0000256" key="3">
    <source>
        <dbReference type="ARBA" id="ARBA00022670"/>
    </source>
</evidence>
<comment type="cofactor">
    <cofactor evidence="1">
        <name>Zn(2+)</name>
        <dbReference type="ChEBI" id="CHEBI:29105"/>
    </cofactor>
</comment>
<evidence type="ECO:0000256" key="8">
    <source>
        <dbReference type="SAM" id="SignalP"/>
    </source>
</evidence>
<dbReference type="Pfam" id="PF14521">
    <property type="entry name" value="Aspzincin_M35"/>
    <property type="match status" value="1"/>
</dbReference>
<sequence length="373" mass="40570">MQYRWIVSLAAASAVAAPVLVQASDLRVDVAAVRSSALANQDVEVNLRYTNAGKQTLHVLKWFVPGKELQEAMFDVRRDGKPVEYLGPQVKRRAPIAEDMIAVLPGQTVSAKVKLSSVYDMSQSGNYSIRYKADSARVLKRSPLLGRAELAKAGAESVESVESEELASNDIALWVEGRSSPLLRQAEEGRKLSALMDRVTASSVTYASNCSVTRRTQISSGVSAASSYANNSTSYLNGTPSGTTRYTTWFGRFSSANWNTAKAQFTKIKDALDNKPLVFDCSCTDSGVYAYVYPNQPYKIYLCGAYWAAANTGTDSRGGTIVHELSHFNVVAGTDDHVYGQSGAKALARSNPTRALNNADNHEYFAENTPYQP</sequence>
<reference evidence="11" key="1">
    <citation type="submission" date="2019-07" db="EMBL/GenBank/DDBJ databases">
        <title>Chitinimonas sp. nov., isolated from Ny-Alesund, arctica soil.</title>
        <authorList>
            <person name="Xu Q."/>
            <person name="Peng F."/>
        </authorList>
    </citation>
    <scope>NUCLEOTIDE SEQUENCE [LARGE SCALE GENOMIC DNA]</scope>
    <source>
        <strain evidence="11">R3-44</strain>
    </source>
</reference>
<gene>
    <name evidence="10" type="ORF">FNU76_18070</name>
</gene>
<proteinExistence type="inferred from homology"/>
<dbReference type="GO" id="GO:0006508">
    <property type="term" value="P:proteolysis"/>
    <property type="evidence" value="ECO:0007669"/>
    <property type="project" value="UniProtKB-KW"/>
</dbReference>
<dbReference type="PANTHER" id="PTHR37016:SF3">
    <property type="entry name" value="NEUTRAL PROTEASE 2-RELATED"/>
    <property type="match status" value="1"/>
</dbReference>
<dbReference type="Gene3D" id="2.60.40.2970">
    <property type="match status" value="1"/>
</dbReference>
<dbReference type="CDD" id="cd11306">
    <property type="entry name" value="M35_peptidyl-Lys"/>
    <property type="match status" value="1"/>
</dbReference>
<dbReference type="InterPro" id="IPR034115">
    <property type="entry name" value="M35_peptidyl-Lys"/>
</dbReference>
<keyword evidence="3" id="KW-0645">Protease</keyword>
<keyword evidence="5" id="KW-0378">Hydrolase</keyword>
<dbReference type="InterPro" id="IPR024079">
    <property type="entry name" value="MetalloPept_cat_dom_sf"/>
</dbReference>
<evidence type="ECO:0000256" key="7">
    <source>
        <dbReference type="ARBA" id="ARBA00023049"/>
    </source>
</evidence>
<evidence type="ECO:0000256" key="1">
    <source>
        <dbReference type="ARBA" id="ARBA00001947"/>
    </source>
</evidence>
<dbReference type="GO" id="GO:0004222">
    <property type="term" value="F:metalloendopeptidase activity"/>
    <property type="evidence" value="ECO:0007669"/>
    <property type="project" value="InterPro"/>
</dbReference>
<accession>A0A516SJ77</accession>
<keyword evidence="6" id="KW-0862">Zinc</keyword>
<dbReference type="AlphaFoldDB" id="A0A516SJ77"/>
<dbReference type="SUPFAM" id="SSF55486">
    <property type="entry name" value="Metalloproteases ('zincins'), catalytic domain"/>
    <property type="match status" value="1"/>
</dbReference>
<feature type="signal peptide" evidence="8">
    <location>
        <begin position="1"/>
        <end position="23"/>
    </location>
</feature>
<dbReference type="InterPro" id="IPR050414">
    <property type="entry name" value="Fungal_M35_metalloproteases"/>
</dbReference>
<dbReference type="OrthoDB" id="5088636at2"/>
<dbReference type="InterPro" id="IPR029463">
    <property type="entry name" value="Lys_MEP"/>
</dbReference>
<protein>
    <submittedName>
        <fullName evidence="10">Peptidase M35</fullName>
    </submittedName>
</protein>
<keyword evidence="8" id="KW-0732">Signal</keyword>